<keyword evidence="7" id="KW-1185">Reference proteome</keyword>
<dbReference type="Proteomes" id="UP001597237">
    <property type="component" value="Unassembled WGS sequence"/>
</dbReference>
<dbReference type="Gene3D" id="1.25.20.10">
    <property type="entry name" value="Bacterial muramidases"/>
    <property type="match status" value="1"/>
</dbReference>
<evidence type="ECO:0000256" key="1">
    <source>
        <dbReference type="ARBA" id="ARBA00007734"/>
    </source>
</evidence>
<dbReference type="Pfam" id="PF01464">
    <property type="entry name" value="SLT"/>
    <property type="match status" value="1"/>
</dbReference>
<dbReference type="PROSITE" id="PS00922">
    <property type="entry name" value="TRANSGLYCOSYLASE"/>
    <property type="match status" value="1"/>
</dbReference>
<evidence type="ECO:0000259" key="5">
    <source>
        <dbReference type="Pfam" id="PF01464"/>
    </source>
</evidence>
<feature type="chain" id="PRO_5046126122" evidence="4">
    <location>
        <begin position="27"/>
        <end position="694"/>
    </location>
</feature>
<dbReference type="SUPFAM" id="SSF48435">
    <property type="entry name" value="Bacterial muramidases"/>
    <property type="match status" value="1"/>
</dbReference>
<protein>
    <submittedName>
        <fullName evidence="6">Lytic transglycosylase domain-containing protein</fullName>
    </submittedName>
</protein>
<dbReference type="PANTHER" id="PTHR37423">
    <property type="entry name" value="SOLUBLE LYTIC MUREIN TRANSGLYCOSYLASE-RELATED"/>
    <property type="match status" value="1"/>
</dbReference>
<dbReference type="InterPro" id="IPR008258">
    <property type="entry name" value="Transglycosylase_SLT_dom_1"/>
</dbReference>
<evidence type="ECO:0000256" key="3">
    <source>
        <dbReference type="ARBA" id="ARBA00022729"/>
    </source>
</evidence>
<gene>
    <name evidence="6" type="ORF">ACFSC0_15195</name>
</gene>
<dbReference type="CDD" id="cd13401">
    <property type="entry name" value="Slt70-like"/>
    <property type="match status" value="1"/>
</dbReference>
<dbReference type="RefSeq" id="WP_377280887.1">
    <property type="nucleotide sequence ID" value="NZ_JBHRSI010000002.1"/>
</dbReference>
<evidence type="ECO:0000313" key="7">
    <source>
        <dbReference type="Proteomes" id="UP001597237"/>
    </source>
</evidence>
<comment type="similarity">
    <text evidence="2">Belongs to the virb1 family.</text>
</comment>
<keyword evidence="3 4" id="KW-0732">Signal</keyword>
<proteinExistence type="inferred from homology"/>
<dbReference type="InterPro" id="IPR008939">
    <property type="entry name" value="Lytic_TGlycosylase_superhlx_U"/>
</dbReference>
<organism evidence="6 7">
    <name type="scientific">Phenylobacterium terrae</name>
    <dbReference type="NCBI Taxonomy" id="2665495"/>
    <lineage>
        <taxon>Bacteria</taxon>
        <taxon>Pseudomonadati</taxon>
        <taxon>Pseudomonadota</taxon>
        <taxon>Alphaproteobacteria</taxon>
        <taxon>Caulobacterales</taxon>
        <taxon>Caulobacteraceae</taxon>
        <taxon>Phenylobacterium</taxon>
    </lineage>
</organism>
<dbReference type="Gene3D" id="1.10.530.10">
    <property type="match status" value="1"/>
</dbReference>
<sequence length="694" mass="74974">MTSSARKALYGFSAVALLAGVAAAQALGPQASSPEPAPALPAAPQPYRAAAPVAMGDSQLMVQAMEAARRRDVAGARSAMSAIKDPVARKVALWALVDVNGETMSFAEVDRARRELADFPRGARRQELAEKLLETSGQSPQQIIAWFGGKDPVTPEGAMALASAFRAGGQPQLATNLIRNFWRNKVFEASAQRTMLARFGDVLSQDDHVRRADTLLYGTHGPATRDMVSLLPPDHRALAQARMALRNGGSDALQLASAVPANLASHPGLAFERAGYYRRKGLTVMARNQLANGPKEALHEDAADRIWEVRYPLILDALKTRDYRGAYTAAANSGLTSGVPAAELEFYAGWIALTKLKNARQAQVHFANLEKIGSSPITRSKALYWLGRAAEAQGNRGEAQRHYAASAKYNTAFYGQLAGEKVDGGRITLAKDPQIGASDKARFEGREVVRATRLLFQSGQKDTFKVFALHLDDILESDVDQAQLIDLIRGYGDQDTSMKAARGAAQRGFVLTDRGYPMRTPPQVHGAPEPALVLGITRQESGFDPMVRSSADARGMMQLLPSTAQIVARKMGVDYSVSRLHDPDYNMRLGSSYLGQVVDQFSGSYVLGAAAYNAGPGRPPQWIAFCGDPRTSGTDPIDFIECIPFTETRTYVMRVMEGMQVYKAKLAGGSTRITLSQDLARGRYGGPRVAAMAD</sequence>
<dbReference type="PANTHER" id="PTHR37423:SF2">
    <property type="entry name" value="MEMBRANE-BOUND LYTIC MUREIN TRANSGLYCOSYLASE C"/>
    <property type="match status" value="1"/>
</dbReference>
<evidence type="ECO:0000256" key="2">
    <source>
        <dbReference type="ARBA" id="ARBA00009387"/>
    </source>
</evidence>
<accession>A0ABW4N4T3</accession>
<comment type="similarity">
    <text evidence="1">Belongs to the transglycosylase Slt family.</text>
</comment>
<evidence type="ECO:0000313" key="6">
    <source>
        <dbReference type="EMBL" id="MFD1784748.1"/>
    </source>
</evidence>
<feature type="signal peptide" evidence="4">
    <location>
        <begin position="1"/>
        <end position="26"/>
    </location>
</feature>
<dbReference type="InterPro" id="IPR000189">
    <property type="entry name" value="Transglyc_AS"/>
</dbReference>
<dbReference type="EMBL" id="JBHUEY010000006">
    <property type="protein sequence ID" value="MFD1784748.1"/>
    <property type="molecule type" value="Genomic_DNA"/>
</dbReference>
<dbReference type="SUPFAM" id="SSF53955">
    <property type="entry name" value="Lysozyme-like"/>
    <property type="match status" value="1"/>
</dbReference>
<name>A0ABW4N4T3_9CAUL</name>
<feature type="domain" description="Transglycosylase SLT" evidence="5">
    <location>
        <begin position="529"/>
        <end position="624"/>
    </location>
</feature>
<comment type="caution">
    <text evidence="6">The sequence shown here is derived from an EMBL/GenBank/DDBJ whole genome shotgun (WGS) entry which is preliminary data.</text>
</comment>
<reference evidence="7" key="1">
    <citation type="journal article" date="2019" name="Int. J. Syst. Evol. Microbiol.">
        <title>The Global Catalogue of Microorganisms (GCM) 10K type strain sequencing project: providing services to taxonomists for standard genome sequencing and annotation.</title>
        <authorList>
            <consortium name="The Broad Institute Genomics Platform"/>
            <consortium name="The Broad Institute Genome Sequencing Center for Infectious Disease"/>
            <person name="Wu L."/>
            <person name="Ma J."/>
        </authorList>
    </citation>
    <scope>NUCLEOTIDE SEQUENCE [LARGE SCALE GENOMIC DNA]</scope>
    <source>
        <strain evidence="7">DFY28</strain>
    </source>
</reference>
<dbReference type="InterPro" id="IPR023346">
    <property type="entry name" value="Lysozyme-like_dom_sf"/>
</dbReference>
<evidence type="ECO:0000256" key="4">
    <source>
        <dbReference type="SAM" id="SignalP"/>
    </source>
</evidence>